<dbReference type="PANTHER" id="PTHR48111:SF22">
    <property type="entry name" value="REGULATOR OF RPOS"/>
    <property type="match status" value="1"/>
</dbReference>
<protein>
    <submittedName>
        <fullName evidence="10">DNA-binding response OmpR family regulator</fullName>
    </submittedName>
</protein>
<dbReference type="Gene3D" id="6.10.250.690">
    <property type="match status" value="1"/>
</dbReference>
<dbReference type="Pfam" id="PF00072">
    <property type="entry name" value="Response_reg"/>
    <property type="match status" value="1"/>
</dbReference>
<evidence type="ECO:0000256" key="2">
    <source>
        <dbReference type="ARBA" id="ARBA00023012"/>
    </source>
</evidence>
<dbReference type="GO" id="GO:0000156">
    <property type="term" value="F:phosphorelay response regulator activity"/>
    <property type="evidence" value="ECO:0007669"/>
    <property type="project" value="TreeGrafter"/>
</dbReference>
<keyword evidence="4 7" id="KW-0238">DNA-binding</keyword>
<dbReference type="InterPro" id="IPR039420">
    <property type="entry name" value="WalR-like"/>
</dbReference>
<dbReference type="SMART" id="SM00862">
    <property type="entry name" value="Trans_reg_C"/>
    <property type="match status" value="1"/>
</dbReference>
<evidence type="ECO:0000313" key="10">
    <source>
        <dbReference type="EMBL" id="PRY44066.1"/>
    </source>
</evidence>
<dbReference type="InterPro" id="IPR036388">
    <property type="entry name" value="WH-like_DNA-bd_sf"/>
</dbReference>
<keyword evidence="5" id="KW-0804">Transcription</keyword>
<dbReference type="SUPFAM" id="SSF52172">
    <property type="entry name" value="CheY-like"/>
    <property type="match status" value="1"/>
</dbReference>
<dbReference type="Gene3D" id="3.40.50.2300">
    <property type="match status" value="1"/>
</dbReference>
<dbReference type="InterPro" id="IPR001789">
    <property type="entry name" value="Sig_transdc_resp-reg_receiver"/>
</dbReference>
<evidence type="ECO:0000256" key="6">
    <source>
        <dbReference type="PROSITE-ProRule" id="PRU00169"/>
    </source>
</evidence>
<keyword evidence="1 6" id="KW-0597">Phosphoprotein</keyword>
<dbReference type="AlphaFoldDB" id="A0A2T0TEG7"/>
<dbReference type="GO" id="GO:0000976">
    <property type="term" value="F:transcription cis-regulatory region binding"/>
    <property type="evidence" value="ECO:0007669"/>
    <property type="project" value="TreeGrafter"/>
</dbReference>
<reference evidence="10 11" key="1">
    <citation type="submission" date="2018-03" db="EMBL/GenBank/DDBJ databases">
        <title>Genomic Encyclopedia of Archaeal and Bacterial Type Strains, Phase II (KMG-II): from individual species to whole genera.</title>
        <authorList>
            <person name="Goeker M."/>
        </authorList>
    </citation>
    <scope>NUCLEOTIDE SEQUENCE [LARGE SCALE GENOMIC DNA]</scope>
    <source>
        <strain evidence="10 11">DSM 28354</strain>
    </source>
</reference>
<dbReference type="CDD" id="cd00383">
    <property type="entry name" value="trans_reg_C"/>
    <property type="match status" value="1"/>
</dbReference>
<dbReference type="Gene3D" id="1.10.10.10">
    <property type="entry name" value="Winged helix-like DNA-binding domain superfamily/Winged helix DNA-binding domain"/>
    <property type="match status" value="1"/>
</dbReference>
<keyword evidence="2" id="KW-0902">Two-component regulatory system</keyword>
<feature type="domain" description="Response regulatory" evidence="8">
    <location>
        <begin position="2"/>
        <end position="116"/>
    </location>
</feature>
<evidence type="ECO:0000259" key="9">
    <source>
        <dbReference type="PROSITE" id="PS51755"/>
    </source>
</evidence>
<dbReference type="GO" id="GO:0006355">
    <property type="term" value="P:regulation of DNA-templated transcription"/>
    <property type="evidence" value="ECO:0007669"/>
    <property type="project" value="InterPro"/>
</dbReference>
<evidence type="ECO:0000256" key="7">
    <source>
        <dbReference type="PROSITE-ProRule" id="PRU01091"/>
    </source>
</evidence>
<dbReference type="InterPro" id="IPR001867">
    <property type="entry name" value="OmpR/PhoB-type_DNA-bd"/>
</dbReference>
<evidence type="ECO:0000256" key="4">
    <source>
        <dbReference type="ARBA" id="ARBA00023125"/>
    </source>
</evidence>
<dbReference type="Pfam" id="PF00486">
    <property type="entry name" value="Trans_reg_C"/>
    <property type="match status" value="1"/>
</dbReference>
<dbReference type="PROSITE" id="PS51755">
    <property type="entry name" value="OMPR_PHOB"/>
    <property type="match status" value="1"/>
</dbReference>
<comment type="caution">
    <text evidence="10">The sequence shown here is derived from an EMBL/GenBank/DDBJ whole genome shotgun (WGS) entry which is preliminary data.</text>
</comment>
<evidence type="ECO:0000256" key="1">
    <source>
        <dbReference type="ARBA" id="ARBA00022553"/>
    </source>
</evidence>
<name>A0A2T0TEG7_9BACT</name>
<dbReference type="PANTHER" id="PTHR48111">
    <property type="entry name" value="REGULATOR OF RPOS"/>
    <property type="match status" value="1"/>
</dbReference>
<dbReference type="InterPro" id="IPR011006">
    <property type="entry name" value="CheY-like_superfamily"/>
</dbReference>
<dbReference type="PROSITE" id="PS50110">
    <property type="entry name" value="RESPONSE_REGULATORY"/>
    <property type="match status" value="1"/>
</dbReference>
<feature type="domain" description="OmpR/PhoB-type" evidence="9">
    <location>
        <begin position="124"/>
        <end position="224"/>
    </location>
</feature>
<proteinExistence type="predicted"/>
<dbReference type="OrthoDB" id="5343479at2"/>
<gene>
    <name evidence="10" type="ORF">CLV58_10335</name>
</gene>
<evidence type="ECO:0000256" key="3">
    <source>
        <dbReference type="ARBA" id="ARBA00023015"/>
    </source>
</evidence>
<keyword evidence="11" id="KW-1185">Reference proteome</keyword>
<dbReference type="RefSeq" id="WP_106136497.1">
    <property type="nucleotide sequence ID" value="NZ_PVTE01000003.1"/>
</dbReference>
<keyword evidence="3" id="KW-0805">Transcription regulation</keyword>
<dbReference type="GO" id="GO:0032993">
    <property type="term" value="C:protein-DNA complex"/>
    <property type="evidence" value="ECO:0007669"/>
    <property type="project" value="TreeGrafter"/>
</dbReference>
<feature type="DNA-binding region" description="OmpR/PhoB-type" evidence="7">
    <location>
        <begin position="124"/>
        <end position="224"/>
    </location>
</feature>
<evidence type="ECO:0000256" key="5">
    <source>
        <dbReference type="ARBA" id="ARBA00023163"/>
    </source>
</evidence>
<dbReference type="GO" id="GO:0005829">
    <property type="term" value="C:cytosol"/>
    <property type="evidence" value="ECO:0007669"/>
    <property type="project" value="TreeGrafter"/>
</dbReference>
<dbReference type="EMBL" id="PVTE01000003">
    <property type="protein sequence ID" value="PRY44066.1"/>
    <property type="molecule type" value="Genomic_DNA"/>
</dbReference>
<evidence type="ECO:0000259" key="8">
    <source>
        <dbReference type="PROSITE" id="PS50110"/>
    </source>
</evidence>
<dbReference type="SMART" id="SM00448">
    <property type="entry name" value="REC"/>
    <property type="match status" value="1"/>
</dbReference>
<feature type="modified residue" description="4-aspartylphosphate" evidence="6">
    <location>
        <position position="51"/>
    </location>
</feature>
<accession>A0A2T0TEG7</accession>
<evidence type="ECO:0000313" key="11">
    <source>
        <dbReference type="Proteomes" id="UP000238375"/>
    </source>
</evidence>
<dbReference type="Proteomes" id="UP000238375">
    <property type="component" value="Unassembled WGS sequence"/>
</dbReference>
<organism evidence="10 11">
    <name type="scientific">Spirosoma oryzae</name>
    <dbReference type="NCBI Taxonomy" id="1469603"/>
    <lineage>
        <taxon>Bacteria</taxon>
        <taxon>Pseudomonadati</taxon>
        <taxon>Bacteroidota</taxon>
        <taxon>Cytophagia</taxon>
        <taxon>Cytophagales</taxon>
        <taxon>Cytophagaceae</taxon>
        <taxon>Spirosoma</taxon>
    </lineage>
</organism>
<sequence>MKILLIEDEPELRTNVQRYLEGEHFVVSTVSNLRQASQKVNDYAYDCIVVDIMLPDGNGLALIEQLKETHSTAGIVIISAKNSLDDRIKGLDLGADDYLIKPFYLPELNARIRSLMRRRQNAGEQQLSFGVLTLWPKREEVSVADQLVQLTPKEFALLLFMVTNKDRLLAKEVIAEHVWGEYMTDADSLEFLYTHIRNLRKKLSSSGCPDYIRSRYGIGYILTVAP</sequence>